<dbReference type="Proteomes" id="UP001156398">
    <property type="component" value="Unassembled WGS sequence"/>
</dbReference>
<evidence type="ECO:0008006" key="4">
    <source>
        <dbReference type="Google" id="ProtNLM"/>
    </source>
</evidence>
<dbReference type="EMBL" id="JABXJJ020000005">
    <property type="protein sequence ID" value="MDI5968714.1"/>
    <property type="molecule type" value="Genomic_DNA"/>
</dbReference>
<gene>
    <name evidence="1" type="ORF">POF43_009820</name>
    <name evidence="2" type="ORF">POF50_005025</name>
</gene>
<reference evidence="2 3" key="1">
    <citation type="submission" date="2023-05" db="EMBL/GenBank/DDBJ databases">
        <title>Streptantibioticus silvisoli sp. nov., acidotolerant actinomycetes 1 from pine litter.</title>
        <authorList>
            <person name="Swiecimska M."/>
            <person name="Golinska P."/>
            <person name="Sangal V."/>
            <person name="Wachnowicz B."/>
            <person name="Goodfellow M."/>
        </authorList>
    </citation>
    <scope>NUCLEOTIDE SEQUENCE</scope>
    <source>
        <strain evidence="2">SL13</strain>
        <strain evidence="1 3">SL54</strain>
    </source>
</reference>
<evidence type="ECO:0000313" key="3">
    <source>
        <dbReference type="Proteomes" id="UP001156398"/>
    </source>
</evidence>
<dbReference type="EMBL" id="JAAGKO020000010">
    <property type="protein sequence ID" value="MDI5962999.1"/>
    <property type="molecule type" value="Genomic_DNA"/>
</dbReference>
<dbReference type="AlphaFoldDB" id="A0AA90KFB4"/>
<dbReference type="InterPro" id="IPR016035">
    <property type="entry name" value="Acyl_Trfase/lysoPLipase"/>
</dbReference>
<evidence type="ECO:0000313" key="2">
    <source>
        <dbReference type="EMBL" id="MDI5968714.1"/>
    </source>
</evidence>
<proteinExistence type="predicted"/>
<dbReference type="Gene3D" id="3.40.366.10">
    <property type="entry name" value="Malonyl-Coenzyme A Acyl Carrier Protein, domain 2"/>
    <property type="match status" value="1"/>
</dbReference>
<dbReference type="GO" id="GO:0016740">
    <property type="term" value="F:transferase activity"/>
    <property type="evidence" value="ECO:0007669"/>
    <property type="project" value="InterPro"/>
</dbReference>
<keyword evidence="3" id="KW-1185">Reference proteome</keyword>
<accession>A0AA90KFB4</accession>
<dbReference type="InterPro" id="IPR001227">
    <property type="entry name" value="Ac_transferase_dom_sf"/>
</dbReference>
<comment type="caution">
    <text evidence="2">The sequence shown here is derived from an EMBL/GenBank/DDBJ whole genome shotgun (WGS) entry which is preliminary data.</text>
</comment>
<organism evidence="2">
    <name type="scientific">Streptantibioticus silvisoli</name>
    <dbReference type="NCBI Taxonomy" id="2705255"/>
    <lineage>
        <taxon>Bacteria</taxon>
        <taxon>Bacillati</taxon>
        <taxon>Actinomycetota</taxon>
        <taxon>Actinomycetes</taxon>
        <taxon>Kitasatosporales</taxon>
        <taxon>Streptomycetaceae</taxon>
        <taxon>Streptantibioticus</taxon>
    </lineage>
</organism>
<dbReference type="SUPFAM" id="SSF52151">
    <property type="entry name" value="FabD/lysophospholipase-like"/>
    <property type="match status" value="1"/>
</dbReference>
<name>A0AA90KFB4_9ACTN</name>
<sequence>MTLAFICGTEPLGGDQDGVRALHARFPVARHRYARVGEWSGLGADVLLRGGEGADAATRRRARRISLATAMLAVHDVLAVHGIRPQVVGGTGTGALVAAALARCLSAQDLIGSLLRPGPDAAAGGDRAARPEVALAFLPPAHDPDWYLHAREGGAVRDVGGLGLDEDSGRHRVVLLSGTGEELARLASVAPRGAIRARRGADPLVPVPPAGPAPHDTWSPVLNAPTLPLCSPRGPVTTADAAGQLFAADAGLRVDLGDLAQCLDAHGTRLGLVLGSSLPRNLVRFPFPVVHVESPDDLGEAVSAIFEFGAAPRAIA</sequence>
<dbReference type="RefSeq" id="WP_271313432.1">
    <property type="nucleotide sequence ID" value="NZ_JAAGKO020000010.1"/>
</dbReference>
<evidence type="ECO:0000313" key="1">
    <source>
        <dbReference type="EMBL" id="MDI5962999.1"/>
    </source>
</evidence>
<protein>
    <recommendedName>
        <fullName evidence="4">ACP S-malonyltransferase</fullName>
    </recommendedName>
</protein>